<evidence type="ECO:0000313" key="1">
    <source>
        <dbReference type="EMBL" id="GAA0315353.1"/>
    </source>
</evidence>
<reference evidence="1 2" key="1">
    <citation type="journal article" date="2019" name="Int. J. Syst. Evol. Microbiol.">
        <title>The Global Catalogue of Microorganisms (GCM) 10K type strain sequencing project: providing services to taxonomists for standard genome sequencing and annotation.</title>
        <authorList>
            <consortium name="The Broad Institute Genomics Platform"/>
            <consortium name="The Broad Institute Genome Sequencing Center for Infectious Disease"/>
            <person name="Wu L."/>
            <person name="Ma J."/>
        </authorList>
    </citation>
    <scope>NUCLEOTIDE SEQUENCE [LARGE SCALE GENOMIC DNA]</scope>
    <source>
        <strain evidence="1 2">JCM 3146</strain>
    </source>
</reference>
<keyword evidence="2" id="KW-1185">Reference proteome</keyword>
<evidence type="ECO:0000313" key="2">
    <source>
        <dbReference type="Proteomes" id="UP001501822"/>
    </source>
</evidence>
<dbReference type="EMBL" id="BAAABM010000003">
    <property type="protein sequence ID" value="GAA0315353.1"/>
    <property type="molecule type" value="Genomic_DNA"/>
</dbReference>
<dbReference type="Proteomes" id="UP001501822">
    <property type="component" value="Unassembled WGS sequence"/>
</dbReference>
<name>A0ABN0VRA9_9ACTN</name>
<comment type="caution">
    <text evidence="1">The sequence shown here is derived from an EMBL/GenBank/DDBJ whole genome shotgun (WGS) entry which is preliminary data.</text>
</comment>
<accession>A0ABN0VRA9</accession>
<organism evidence="1 2">
    <name type="scientific">Actinoallomurus spadix</name>
    <dbReference type="NCBI Taxonomy" id="79912"/>
    <lineage>
        <taxon>Bacteria</taxon>
        <taxon>Bacillati</taxon>
        <taxon>Actinomycetota</taxon>
        <taxon>Actinomycetes</taxon>
        <taxon>Streptosporangiales</taxon>
        <taxon>Thermomonosporaceae</taxon>
        <taxon>Actinoallomurus</taxon>
    </lineage>
</organism>
<protein>
    <submittedName>
        <fullName evidence="1">Uncharacterized protein</fullName>
    </submittedName>
</protein>
<dbReference type="RefSeq" id="WP_252808282.1">
    <property type="nucleotide sequence ID" value="NZ_BAAABM010000003.1"/>
</dbReference>
<gene>
    <name evidence="1" type="ORF">GCM10010151_01700</name>
</gene>
<sequence length="127" mass="14732">MPQTLPSWTAHLPQWIPWSLSDLHGPREGVVDLPLDLCWSGRTRYDVGRFRQRVALYNLVIVQGLQEHYPRFLDPQHLIDAWPLLRRRLGEGYVEAWENRFVELAGRGASREAFAAARAKWQAATWA</sequence>
<proteinExistence type="predicted"/>